<dbReference type="Proteomes" id="UP000887458">
    <property type="component" value="Unassembled WGS sequence"/>
</dbReference>
<sequence>MNLTKCDKDVKPLIICCSFDENRHLRILCNNSLRILFDNENLFGTPIGAATIQPIPQLFSLFFDR</sequence>
<dbReference type="EMBL" id="NJHN03000023">
    <property type="protein sequence ID" value="KAH9425062.1"/>
    <property type="molecule type" value="Genomic_DNA"/>
</dbReference>
<gene>
    <name evidence="1" type="ORF">DERP_011790</name>
</gene>
<keyword evidence="2" id="KW-1185">Reference proteome</keyword>
<name>A0ABQ8JR26_DERPT</name>
<evidence type="ECO:0000313" key="1">
    <source>
        <dbReference type="EMBL" id="KAH9425062.1"/>
    </source>
</evidence>
<reference evidence="1 2" key="2">
    <citation type="journal article" date="2022" name="Mol. Biol. Evol.">
        <title>Comparative Genomics Reveals Insights into the Divergent Evolution of Astigmatic Mites and Household Pest Adaptations.</title>
        <authorList>
            <person name="Xiong Q."/>
            <person name="Wan A.T."/>
            <person name="Liu X."/>
            <person name="Fung C.S."/>
            <person name="Xiao X."/>
            <person name="Malainual N."/>
            <person name="Hou J."/>
            <person name="Wang L."/>
            <person name="Wang M."/>
            <person name="Yang K.Y."/>
            <person name="Cui Y."/>
            <person name="Leung E.L."/>
            <person name="Nong W."/>
            <person name="Shin S.K."/>
            <person name="Au S.W."/>
            <person name="Jeong K.Y."/>
            <person name="Chew F.T."/>
            <person name="Hui J.H."/>
            <person name="Leung T.F."/>
            <person name="Tungtrongchitr A."/>
            <person name="Zhong N."/>
            <person name="Liu Z."/>
            <person name="Tsui S.K."/>
        </authorList>
    </citation>
    <scope>NUCLEOTIDE SEQUENCE [LARGE SCALE GENOMIC DNA]</scope>
    <source>
        <strain evidence="1">Derp</strain>
    </source>
</reference>
<organism evidence="1 2">
    <name type="scientific">Dermatophagoides pteronyssinus</name>
    <name type="common">European house dust mite</name>
    <dbReference type="NCBI Taxonomy" id="6956"/>
    <lineage>
        <taxon>Eukaryota</taxon>
        <taxon>Metazoa</taxon>
        <taxon>Ecdysozoa</taxon>
        <taxon>Arthropoda</taxon>
        <taxon>Chelicerata</taxon>
        <taxon>Arachnida</taxon>
        <taxon>Acari</taxon>
        <taxon>Acariformes</taxon>
        <taxon>Sarcoptiformes</taxon>
        <taxon>Astigmata</taxon>
        <taxon>Psoroptidia</taxon>
        <taxon>Analgoidea</taxon>
        <taxon>Pyroglyphidae</taxon>
        <taxon>Dermatophagoidinae</taxon>
        <taxon>Dermatophagoides</taxon>
    </lineage>
</organism>
<comment type="caution">
    <text evidence="1">The sequence shown here is derived from an EMBL/GenBank/DDBJ whole genome shotgun (WGS) entry which is preliminary data.</text>
</comment>
<evidence type="ECO:0000313" key="2">
    <source>
        <dbReference type="Proteomes" id="UP000887458"/>
    </source>
</evidence>
<protein>
    <submittedName>
        <fullName evidence="1">Uncharacterized protein</fullName>
    </submittedName>
</protein>
<proteinExistence type="predicted"/>
<accession>A0ABQ8JR26</accession>
<reference evidence="1 2" key="1">
    <citation type="journal article" date="2018" name="J. Allergy Clin. Immunol.">
        <title>High-quality assembly of Dermatophagoides pteronyssinus genome and transcriptome reveals a wide range of novel allergens.</title>
        <authorList>
            <person name="Liu X.Y."/>
            <person name="Yang K.Y."/>
            <person name="Wang M.Q."/>
            <person name="Kwok J.S."/>
            <person name="Zeng X."/>
            <person name="Yang Z."/>
            <person name="Xiao X.J."/>
            <person name="Lau C.P."/>
            <person name="Li Y."/>
            <person name="Huang Z.M."/>
            <person name="Ba J.G."/>
            <person name="Yim A.K."/>
            <person name="Ouyang C.Y."/>
            <person name="Ngai S.M."/>
            <person name="Chan T.F."/>
            <person name="Leung E.L."/>
            <person name="Liu L."/>
            <person name="Liu Z.G."/>
            <person name="Tsui S.K."/>
        </authorList>
    </citation>
    <scope>NUCLEOTIDE SEQUENCE [LARGE SCALE GENOMIC DNA]</scope>
    <source>
        <strain evidence="1">Derp</strain>
    </source>
</reference>